<name>W2P7Z4_PHYNI</name>
<reference evidence="1" key="1">
    <citation type="submission" date="2013-11" db="EMBL/GenBank/DDBJ databases">
        <title>The Genome Sequence of Phytophthora parasitica IAC_01/95.</title>
        <authorList>
            <consortium name="The Broad Institute Genomics Platform"/>
            <person name="Russ C."/>
            <person name="Tyler B."/>
            <person name="Panabieres F."/>
            <person name="Shan W."/>
            <person name="Tripathy S."/>
            <person name="Grunwald N."/>
            <person name="Machado M."/>
            <person name="Johnson C.S."/>
            <person name="Arredondo F."/>
            <person name="Hong C."/>
            <person name="Coffey M."/>
            <person name="Young S.K."/>
            <person name="Zeng Q."/>
            <person name="Gargeya S."/>
            <person name="Fitzgerald M."/>
            <person name="Abouelleil A."/>
            <person name="Alvarado L."/>
            <person name="Chapman S.B."/>
            <person name="Gainer-Dewar J."/>
            <person name="Goldberg J."/>
            <person name="Griggs A."/>
            <person name="Gujja S."/>
            <person name="Hansen M."/>
            <person name="Howarth C."/>
            <person name="Imamovic A."/>
            <person name="Ireland A."/>
            <person name="Larimer J."/>
            <person name="McCowan C."/>
            <person name="Murphy C."/>
            <person name="Pearson M."/>
            <person name="Poon T.W."/>
            <person name="Priest M."/>
            <person name="Roberts A."/>
            <person name="Saif S."/>
            <person name="Shea T."/>
            <person name="Sykes S."/>
            <person name="Wortman J."/>
            <person name="Nusbaum C."/>
            <person name="Birren B."/>
        </authorList>
    </citation>
    <scope>NUCLEOTIDE SEQUENCE [LARGE SCALE GENOMIC DNA]</scope>
    <source>
        <strain evidence="1">IAC_01/95</strain>
    </source>
</reference>
<dbReference type="Proteomes" id="UP000054532">
    <property type="component" value="Unassembled WGS sequence"/>
</dbReference>
<proteinExistence type="predicted"/>
<accession>W2P7Z4</accession>
<dbReference type="Gene3D" id="3.30.420.10">
    <property type="entry name" value="Ribonuclease H-like superfamily/Ribonuclease H"/>
    <property type="match status" value="1"/>
</dbReference>
<evidence type="ECO:0000313" key="1">
    <source>
        <dbReference type="EMBL" id="ETM56089.1"/>
    </source>
</evidence>
<dbReference type="VEuPathDB" id="FungiDB:PPTG_00776"/>
<sequence length="133" mass="15634">MLTEKQHVDQVKFALGFVHRGPRNTLLFDSMMDYVDLDEKWLYLLKEKQRFYLGEHEAVPHITVKNKNFIIKVMFLVAVARPRCDAKRHRVWDGKPVLQASMDVNGSNKYKIPHLFKSHIEKRNGLLIRSLSC</sequence>
<dbReference type="PANTHER" id="PTHR47169:SF2">
    <property type="entry name" value="OS01G0541250 PROTEIN"/>
    <property type="match status" value="1"/>
</dbReference>
<protein>
    <submittedName>
        <fullName evidence="1">Uncharacterized protein</fullName>
    </submittedName>
</protein>
<dbReference type="PANTHER" id="PTHR47169">
    <property type="entry name" value="OS01G0541250 PROTEIN"/>
    <property type="match status" value="1"/>
</dbReference>
<feature type="non-terminal residue" evidence="1">
    <location>
        <position position="133"/>
    </location>
</feature>
<dbReference type="GO" id="GO:0003676">
    <property type="term" value="F:nucleic acid binding"/>
    <property type="evidence" value="ECO:0007669"/>
    <property type="project" value="InterPro"/>
</dbReference>
<gene>
    <name evidence="1" type="ORF">L914_00843</name>
</gene>
<dbReference type="EMBL" id="KI690567">
    <property type="protein sequence ID" value="ETM56089.1"/>
    <property type="molecule type" value="Genomic_DNA"/>
</dbReference>
<dbReference type="AlphaFoldDB" id="W2P7Z4"/>
<dbReference type="InterPro" id="IPR036397">
    <property type="entry name" value="RNaseH_sf"/>
</dbReference>
<organism evidence="1">
    <name type="scientific">Phytophthora nicotianae</name>
    <name type="common">Potato buckeye rot agent</name>
    <name type="synonym">Phytophthora parasitica</name>
    <dbReference type="NCBI Taxonomy" id="4792"/>
    <lineage>
        <taxon>Eukaryota</taxon>
        <taxon>Sar</taxon>
        <taxon>Stramenopiles</taxon>
        <taxon>Oomycota</taxon>
        <taxon>Peronosporomycetes</taxon>
        <taxon>Peronosporales</taxon>
        <taxon>Peronosporaceae</taxon>
        <taxon>Phytophthora</taxon>
    </lineage>
</organism>